<accession>A0A921SWX3</accession>
<dbReference type="Proteomes" id="UP000742460">
    <property type="component" value="Unassembled WGS sequence"/>
</dbReference>
<proteinExistence type="predicted"/>
<dbReference type="AlphaFoldDB" id="A0A921SWX3"/>
<reference evidence="1" key="1">
    <citation type="journal article" date="2021" name="PeerJ">
        <title>Extensive microbial diversity within the chicken gut microbiome revealed by metagenomics and culture.</title>
        <authorList>
            <person name="Gilroy R."/>
            <person name="Ravi A."/>
            <person name="Getino M."/>
            <person name="Pursley I."/>
            <person name="Horton D.L."/>
            <person name="Alikhan N.F."/>
            <person name="Baker D."/>
            <person name="Gharbi K."/>
            <person name="Hall N."/>
            <person name="Watson M."/>
            <person name="Adriaenssens E.M."/>
            <person name="Foster-Nyarko E."/>
            <person name="Jarju S."/>
            <person name="Secka A."/>
            <person name="Antonio M."/>
            <person name="Oren A."/>
            <person name="Chaudhuri R.R."/>
            <person name="La Ragione R."/>
            <person name="Hildebrand F."/>
            <person name="Pallen M.J."/>
        </authorList>
    </citation>
    <scope>NUCLEOTIDE SEQUENCE</scope>
    <source>
        <strain evidence="1">ChiGjej5B5-22894</strain>
    </source>
</reference>
<evidence type="ECO:0000313" key="1">
    <source>
        <dbReference type="EMBL" id="HJG90922.1"/>
    </source>
</evidence>
<protein>
    <submittedName>
        <fullName evidence="1">Uncharacterized protein</fullName>
    </submittedName>
</protein>
<dbReference type="EMBL" id="DYUE01000107">
    <property type="protein sequence ID" value="HJG90922.1"/>
    <property type="molecule type" value="Genomic_DNA"/>
</dbReference>
<sequence length="284" mass="30667">MRSFLSGLSGHHQGRRPALLEELRGQTILHTRVAARGTWTVTARGWVLHSRIQQVEGPGRDGIAASAVDLRDPRLVGAALQGAELLPDGQLHLFLQGAEGPLRLSTVPRWQLEGPRGALLRAEERGEISQLPPGPPVHAAPEQLAEHAASARSGIEDRLLAQGRDEWLHPGHVVTVLANAGALEDEEFERRGPVLLARMLARGELRAGFVTAGRFRAWDMPLAEVVEHIGTTWTALGGRTPGPDMIAWFELTRAGREALGPRSELTMPPGMSGYDSPGVVGGFR</sequence>
<name>A0A921SWX3_9MICO</name>
<gene>
    <name evidence="1" type="ORF">K8V81_04270</name>
</gene>
<reference evidence="1" key="2">
    <citation type="submission" date="2021-09" db="EMBL/GenBank/DDBJ databases">
        <authorList>
            <person name="Gilroy R."/>
        </authorList>
    </citation>
    <scope>NUCLEOTIDE SEQUENCE</scope>
    <source>
        <strain evidence="1">ChiGjej5B5-22894</strain>
    </source>
</reference>
<organism evidence="1 2">
    <name type="scientific">Brachybacterium massiliense</name>
    <dbReference type="NCBI Taxonomy" id="1755098"/>
    <lineage>
        <taxon>Bacteria</taxon>
        <taxon>Bacillati</taxon>
        <taxon>Actinomycetota</taxon>
        <taxon>Actinomycetes</taxon>
        <taxon>Micrococcales</taxon>
        <taxon>Dermabacteraceae</taxon>
        <taxon>Brachybacterium</taxon>
    </lineage>
</organism>
<evidence type="ECO:0000313" key="2">
    <source>
        <dbReference type="Proteomes" id="UP000742460"/>
    </source>
</evidence>
<comment type="caution">
    <text evidence="1">The sequence shown here is derived from an EMBL/GenBank/DDBJ whole genome shotgun (WGS) entry which is preliminary data.</text>
</comment>